<comment type="caution">
    <text evidence="3">The sequence shown here is derived from an EMBL/GenBank/DDBJ whole genome shotgun (WGS) entry which is preliminary data.</text>
</comment>
<evidence type="ECO:0000259" key="2">
    <source>
        <dbReference type="Pfam" id="PF14679"/>
    </source>
</evidence>
<feature type="domain" description="FANCI helical" evidence="2">
    <location>
        <begin position="219"/>
        <end position="298"/>
    </location>
</feature>
<dbReference type="PANTHER" id="PTHR21818:SF0">
    <property type="entry name" value="FANCONI ANEMIA GROUP I PROTEIN"/>
    <property type="match status" value="1"/>
</dbReference>
<dbReference type="InterPro" id="IPR029308">
    <property type="entry name" value="FANCI_S1"/>
</dbReference>
<dbReference type="GO" id="GO:0006281">
    <property type="term" value="P:DNA repair"/>
    <property type="evidence" value="ECO:0007669"/>
    <property type="project" value="InterPro"/>
</dbReference>
<evidence type="ECO:0000313" key="3">
    <source>
        <dbReference type="EMBL" id="KAK8768348.1"/>
    </source>
</evidence>
<feature type="domain" description="FANCI solenoid 1" evidence="1">
    <location>
        <begin position="119"/>
        <end position="209"/>
    </location>
</feature>
<evidence type="ECO:0000259" key="1">
    <source>
        <dbReference type="Pfam" id="PF14675"/>
    </source>
</evidence>
<dbReference type="PANTHER" id="PTHR21818">
    <property type="entry name" value="BC025462 PROTEIN"/>
    <property type="match status" value="1"/>
</dbReference>
<sequence length="321" mass="36744">MDNEAILGKIRKYISNKNLKSVHNYLLNDAVKGGSNITAIAKSVIQELPDDDFGREQHKEMFNTILSIVKKYDLSPAICSSLIGVLNSEVNNLSINTRAAVVYDLLDSLKDGTSLERSEIPLDAPELELAIPKMMRILPSLELAEVPPLVYQLLLFSNQECTEFLIESVIKFFREKDLEMEEFGASDERKKENLEQTEATVVLDIVFAARQKATIINFFIKMLKARQMKAEFVFGQFTLSLALALAKTRHFTDQVLDVLKSAASFYVQWQAKYREYMWIREMIPVPKDIKQLIVNMIQHSKCGWEESSQRLVEFGFLLMDM</sequence>
<accession>A0AAQ4E0V8</accession>
<keyword evidence="4" id="KW-1185">Reference proteome</keyword>
<reference evidence="3 4" key="1">
    <citation type="journal article" date="2023" name="Arcadia Sci">
        <title>De novo assembly of a long-read Amblyomma americanum tick genome.</title>
        <authorList>
            <person name="Chou S."/>
            <person name="Poskanzer K.E."/>
            <person name="Rollins M."/>
            <person name="Thuy-Boun P.S."/>
        </authorList>
    </citation>
    <scope>NUCLEOTIDE SEQUENCE [LARGE SCALE GENOMIC DNA]</scope>
    <source>
        <strain evidence="3">F_SG_1</strain>
        <tissue evidence="3">Salivary glands</tissue>
    </source>
</reference>
<dbReference type="EMBL" id="JARKHS020024115">
    <property type="protein sequence ID" value="KAK8768348.1"/>
    <property type="molecule type" value="Genomic_DNA"/>
</dbReference>
<evidence type="ECO:0000313" key="4">
    <source>
        <dbReference type="Proteomes" id="UP001321473"/>
    </source>
</evidence>
<dbReference type="AlphaFoldDB" id="A0AAQ4E0V8"/>
<name>A0AAQ4E0V8_AMBAM</name>
<organism evidence="3 4">
    <name type="scientific">Amblyomma americanum</name>
    <name type="common">Lone star tick</name>
    <dbReference type="NCBI Taxonomy" id="6943"/>
    <lineage>
        <taxon>Eukaryota</taxon>
        <taxon>Metazoa</taxon>
        <taxon>Ecdysozoa</taxon>
        <taxon>Arthropoda</taxon>
        <taxon>Chelicerata</taxon>
        <taxon>Arachnida</taxon>
        <taxon>Acari</taxon>
        <taxon>Parasitiformes</taxon>
        <taxon>Ixodida</taxon>
        <taxon>Ixodoidea</taxon>
        <taxon>Ixodidae</taxon>
        <taxon>Amblyomminae</taxon>
        <taxon>Amblyomma</taxon>
    </lineage>
</organism>
<proteinExistence type="predicted"/>
<dbReference type="InterPro" id="IPR026171">
    <property type="entry name" value="FANCI"/>
</dbReference>
<gene>
    <name evidence="3" type="ORF">V5799_015189</name>
</gene>
<dbReference type="Pfam" id="PF14675">
    <property type="entry name" value="FANCI_S1"/>
    <property type="match status" value="1"/>
</dbReference>
<dbReference type="Pfam" id="PF14679">
    <property type="entry name" value="FANCI_HD1"/>
    <property type="match status" value="1"/>
</dbReference>
<dbReference type="InterPro" id="IPR029310">
    <property type="entry name" value="FANCI_HD1"/>
</dbReference>
<dbReference type="GO" id="GO:0070182">
    <property type="term" value="F:DNA polymerase binding"/>
    <property type="evidence" value="ECO:0007669"/>
    <property type="project" value="TreeGrafter"/>
</dbReference>
<protein>
    <submittedName>
        <fullName evidence="3">Uncharacterized protein</fullName>
    </submittedName>
</protein>
<dbReference type="Proteomes" id="UP001321473">
    <property type="component" value="Unassembled WGS sequence"/>
</dbReference>